<comment type="subcellular location">
    <subcellularLocation>
        <location evidence="1 7">Bacterial flagellum</location>
    </subcellularLocation>
    <subcellularLocation>
        <location evidence="2 7">Secreted</location>
    </subcellularLocation>
</comment>
<dbReference type="GO" id="GO:0005198">
    <property type="term" value="F:structural molecule activity"/>
    <property type="evidence" value="ECO:0007669"/>
    <property type="project" value="UniProtKB-UniRule"/>
</dbReference>
<dbReference type="GO" id="GO:0044780">
    <property type="term" value="P:bacterial-type flagellum assembly"/>
    <property type="evidence" value="ECO:0007669"/>
    <property type="project" value="InterPro"/>
</dbReference>
<evidence type="ECO:0000256" key="2">
    <source>
        <dbReference type="ARBA" id="ARBA00004613"/>
    </source>
</evidence>
<keyword evidence="10" id="KW-0966">Cell projection</keyword>
<dbReference type="GO" id="GO:0009424">
    <property type="term" value="C:bacterial-type flagellum hook"/>
    <property type="evidence" value="ECO:0007669"/>
    <property type="project" value="UniProtKB-UniRule"/>
</dbReference>
<evidence type="ECO:0000256" key="5">
    <source>
        <dbReference type="ARBA" id="ARBA00022525"/>
    </source>
</evidence>
<comment type="similarity">
    <text evidence="3 7">Belongs to the flagella basal body rod proteins family.</text>
</comment>
<dbReference type="InterPro" id="IPR010930">
    <property type="entry name" value="Flg_bb/hook_C_dom"/>
</dbReference>
<dbReference type="GO" id="GO:0005576">
    <property type="term" value="C:extracellular region"/>
    <property type="evidence" value="ECO:0007669"/>
    <property type="project" value="UniProtKB-SubCell"/>
</dbReference>
<evidence type="ECO:0000256" key="7">
    <source>
        <dbReference type="RuleBase" id="RU362065"/>
    </source>
</evidence>
<sequence>MTLGFNTSLSGLFAAQRGIQTSQMNVSNLNTEGYVRQRMELSENASAGGAGIEQKIGSGVLVENIKRMTDANMRNNYNNQTSRVGYYEQIESVLNEVETVMGDYSIGKLSNMMGGFFNAWQEVSKFPEESSYRYALVGETAKFTQKINEMGKELSRVEQDTVGNIGVQVSEMNTILNGLAEVNKKINQTGEFVPNALLNERDRLVNKLSSYAEIEVSFESNNPEAISIRSGGAYLLDNEKSYDIRLVNSNNEYYLSNGTARIDMSTGKLKANLDIVDNYIGSYKKQLDTFATGLIKQVNDIHKTGFSINGDTGIDFFVGTGSKDIAINPALKNDPSKLATSAVAGVEGNTDIAKQIGNVMNQTVSDNMSFRNYVNSFSMEMAQDLNTVSNQVAIQNQVLTGIGERKASVEGVNLEEEMTNLMMYQKLFTANAKAIKAIDETLDTILNIKQ</sequence>
<dbReference type="EMBL" id="NVMX01000052">
    <property type="protein sequence ID" value="PDZ95580.1"/>
    <property type="molecule type" value="Genomic_DNA"/>
</dbReference>
<evidence type="ECO:0000256" key="6">
    <source>
        <dbReference type="ARBA" id="ARBA00023143"/>
    </source>
</evidence>
<protein>
    <recommendedName>
        <fullName evidence="4 7">Flagellar hook-associated protein 1</fullName>
        <shortName evidence="7">HAP1</shortName>
    </recommendedName>
</protein>
<comment type="caution">
    <text evidence="10">The sequence shown here is derived from an EMBL/GenBank/DDBJ whole genome shotgun (WGS) entry which is preliminary data.</text>
</comment>
<organism evidence="10 11">
    <name type="scientific">Bacillus cereus</name>
    <dbReference type="NCBI Taxonomy" id="1396"/>
    <lineage>
        <taxon>Bacteria</taxon>
        <taxon>Bacillati</taxon>
        <taxon>Bacillota</taxon>
        <taxon>Bacilli</taxon>
        <taxon>Bacillales</taxon>
        <taxon>Bacillaceae</taxon>
        <taxon>Bacillus</taxon>
        <taxon>Bacillus cereus group</taxon>
    </lineage>
</organism>
<dbReference type="PANTHER" id="PTHR30033">
    <property type="entry name" value="FLAGELLAR HOOK-ASSOCIATED PROTEIN 1"/>
    <property type="match status" value="1"/>
</dbReference>
<keyword evidence="6 7" id="KW-0975">Bacterial flagellum</keyword>
<evidence type="ECO:0000256" key="1">
    <source>
        <dbReference type="ARBA" id="ARBA00004365"/>
    </source>
</evidence>
<dbReference type="InterPro" id="IPR053927">
    <property type="entry name" value="FlgK_helical"/>
</dbReference>
<keyword evidence="10" id="KW-0282">Flagellum</keyword>
<evidence type="ECO:0000313" key="11">
    <source>
        <dbReference type="Proteomes" id="UP000219922"/>
    </source>
</evidence>
<dbReference type="Proteomes" id="UP000219922">
    <property type="component" value="Unassembled WGS sequence"/>
</dbReference>
<dbReference type="PANTHER" id="PTHR30033:SF1">
    <property type="entry name" value="FLAGELLAR HOOK-ASSOCIATED PROTEIN 1"/>
    <property type="match status" value="1"/>
</dbReference>
<feature type="domain" description="Flagellar hook-associated protein FlgK helical" evidence="9">
    <location>
        <begin position="94"/>
        <end position="317"/>
    </location>
</feature>
<feature type="domain" description="Flagellar basal-body/hook protein C-terminal" evidence="8">
    <location>
        <begin position="411"/>
        <end position="448"/>
    </location>
</feature>
<dbReference type="InterPro" id="IPR002371">
    <property type="entry name" value="FlgK"/>
</dbReference>
<reference evidence="10 11" key="1">
    <citation type="submission" date="2017-09" db="EMBL/GenBank/DDBJ databases">
        <title>Large-scale bioinformatics analysis of Bacillus genomes uncovers conserved roles of natural products in bacterial physiology.</title>
        <authorList>
            <consortium name="Agbiome Team Llc"/>
            <person name="Bleich R.M."/>
            <person name="Grubbs K.J."/>
            <person name="Santa Maria K.C."/>
            <person name="Allen S.E."/>
            <person name="Farag S."/>
            <person name="Shank E.A."/>
            <person name="Bowers A."/>
        </authorList>
    </citation>
    <scope>NUCLEOTIDE SEQUENCE [LARGE SCALE GENOMIC DNA]</scope>
    <source>
        <strain evidence="10 11">AFS092789</strain>
    </source>
</reference>
<keyword evidence="10" id="KW-0969">Cilium</keyword>
<keyword evidence="5 7" id="KW-0964">Secreted</keyword>
<dbReference type="NCBIfam" id="TIGR02492">
    <property type="entry name" value="flgK_ends"/>
    <property type="match status" value="1"/>
</dbReference>
<accession>A0A9X6SUW7</accession>
<name>A0A9X6SUW7_BACCE</name>
<dbReference type="Pfam" id="PF22638">
    <property type="entry name" value="FlgK_D1"/>
    <property type="match status" value="1"/>
</dbReference>
<evidence type="ECO:0000259" key="9">
    <source>
        <dbReference type="Pfam" id="PF22638"/>
    </source>
</evidence>
<evidence type="ECO:0000256" key="3">
    <source>
        <dbReference type="ARBA" id="ARBA00009677"/>
    </source>
</evidence>
<evidence type="ECO:0000256" key="4">
    <source>
        <dbReference type="ARBA" id="ARBA00016244"/>
    </source>
</evidence>
<evidence type="ECO:0000313" key="10">
    <source>
        <dbReference type="EMBL" id="PDZ95580.1"/>
    </source>
</evidence>
<dbReference type="SUPFAM" id="SSF64518">
    <property type="entry name" value="Phase 1 flagellin"/>
    <property type="match status" value="1"/>
</dbReference>
<dbReference type="RefSeq" id="WP_098006052.1">
    <property type="nucleotide sequence ID" value="NZ_NVMX01000052.1"/>
</dbReference>
<evidence type="ECO:0000259" key="8">
    <source>
        <dbReference type="Pfam" id="PF06429"/>
    </source>
</evidence>
<dbReference type="PRINTS" id="PR01005">
    <property type="entry name" value="FLGHOOKAP1"/>
</dbReference>
<proteinExistence type="inferred from homology"/>
<dbReference type="AlphaFoldDB" id="A0A9X6SUW7"/>
<gene>
    <name evidence="7 10" type="primary">flgK</name>
    <name evidence="10" type="ORF">CON36_27480</name>
</gene>
<dbReference type="Pfam" id="PF06429">
    <property type="entry name" value="Flg_bbr_C"/>
    <property type="match status" value="1"/>
</dbReference>